<dbReference type="HAMAP" id="MF_01931">
    <property type="entry name" value="PurF"/>
    <property type="match status" value="1"/>
</dbReference>
<comment type="similarity">
    <text evidence="2">In the C-terminal section; belongs to the purine/pyrimidine phosphoribosyltransferase family.</text>
</comment>
<dbReference type="Gene3D" id="3.60.20.10">
    <property type="entry name" value="Glutamine Phosphoribosylpyrophosphate, subunit 1, domain 1"/>
    <property type="match status" value="1"/>
</dbReference>
<evidence type="ECO:0000256" key="3">
    <source>
        <dbReference type="ARBA" id="ARBA00011941"/>
    </source>
</evidence>
<dbReference type="InterPro" id="IPR017932">
    <property type="entry name" value="GATase_2_dom"/>
</dbReference>
<dbReference type="PANTHER" id="PTHR11907">
    <property type="entry name" value="AMIDOPHOSPHORIBOSYLTRANSFERASE"/>
    <property type="match status" value="1"/>
</dbReference>
<dbReference type="Pfam" id="PF13537">
    <property type="entry name" value="GATase_7"/>
    <property type="match status" value="1"/>
</dbReference>
<comment type="pathway">
    <text evidence="1">Purine metabolism; IMP biosynthesis via de novo pathway; N(1)-(5-phospho-D-ribosyl)glycinamide from 5-phospho-alpha-D-ribose 1-diphosphate: step 1/2.</text>
</comment>
<sequence>MLSLFEEHQDESGRPREECGIFAIYDHEEASRVTFFGLFALQHRGQESAGIVSSDGCQVWEHKGMGLAAEVFKEEHLQKLPGKLAIGHVRYSTTGSSTISNAQPFLVHFAGDYYALAHNGNILNAQKLRKELEDSGSIFQSTMDSEIVVHRMAHHMKKGLEKALAAALSRLEGAYCFIMMTRDKIIAARDPRGFRPLALGKLNGSWVVASETCAFDLVGAEYVRDVEPGEVLIIDGKGVRSIHPFPEIKHCHCIFELIYFARPDSQIFGQNVYLCRKRLGHELAREYKPDVDLVMPFPDSGVYAALGYAEESGIGFEMGMIRNHYIGRTFIQPSQPMRDFGVRVKLNPVRAILEGKKVLIVEDSIIRGTTSRNRVKNLRSIGIKELHMAVSCPPTVYPCPYGIDFSSKGELLAAKKENEKAIADFIGLDSIHYLSIDGMIRATGLNKDCFCLACYTGDYPIAPPETIDKFCMEMK</sequence>
<dbReference type="PROSITE" id="PS51278">
    <property type="entry name" value="GATASE_TYPE_2"/>
    <property type="match status" value="1"/>
</dbReference>
<keyword evidence="5 9" id="KW-0808">Transferase</keyword>
<evidence type="ECO:0000259" key="8">
    <source>
        <dbReference type="PROSITE" id="PS51278"/>
    </source>
</evidence>
<comment type="caution">
    <text evidence="9">The sequence shown here is derived from an EMBL/GenBank/DDBJ whole genome shotgun (WGS) entry which is preliminary data.</text>
</comment>
<proteinExistence type="inferred from homology"/>
<dbReference type="InterPro" id="IPR035584">
    <property type="entry name" value="PurF_N"/>
</dbReference>
<feature type="domain" description="Glutamine amidotransferase type-2" evidence="8">
    <location>
        <begin position="19"/>
        <end position="237"/>
    </location>
</feature>
<dbReference type="NCBIfam" id="TIGR01134">
    <property type="entry name" value="purF"/>
    <property type="match status" value="1"/>
</dbReference>
<accession>A0A0W8FLI9</accession>
<dbReference type="EMBL" id="LNQE01001021">
    <property type="protein sequence ID" value="KUG21786.1"/>
    <property type="molecule type" value="Genomic_DNA"/>
</dbReference>
<dbReference type="GO" id="GO:0009113">
    <property type="term" value="P:purine nucleobase biosynthetic process"/>
    <property type="evidence" value="ECO:0007669"/>
    <property type="project" value="InterPro"/>
</dbReference>
<dbReference type="UniPathway" id="UPA00074">
    <property type="reaction ID" value="UER00124"/>
</dbReference>
<organism evidence="9">
    <name type="scientific">hydrocarbon metagenome</name>
    <dbReference type="NCBI Taxonomy" id="938273"/>
    <lineage>
        <taxon>unclassified sequences</taxon>
        <taxon>metagenomes</taxon>
        <taxon>ecological metagenomes</taxon>
    </lineage>
</organism>
<dbReference type="InterPro" id="IPR005854">
    <property type="entry name" value="PurF"/>
</dbReference>
<dbReference type="InterPro" id="IPR029057">
    <property type="entry name" value="PRTase-like"/>
</dbReference>
<keyword evidence="6" id="KW-0658">Purine biosynthesis</keyword>
<dbReference type="SUPFAM" id="SSF56235">
    <property type="entry name" value="N-terminal nucleophile aminohydrolases (Ntn hydrolases)"/>
    <property type="match status" value="1"/>
</dbReference>
<evidence type="ECO:0000256" key="1">
    <source>
        <dbReference type="ARBA" id="ARBA00005209"/>
    </source>
</evidence>
<reference evidence="9" key="1">
    <citation type="journal article" date="2015" name="Proc. Natl. Acad. Sci. U.S.A.">
        <title>Networks of energetic and metabolic interactions define dynamics in microbial communities.</title>
        <authorList>
            <person name="Embree M."/>
            <person name="Liu J.K."/>
            <person name="Al-Bassam M.M."/>
            <person name="Zengler K."/>
        </authorList>
    </citation>
    <scope>NUCLEOTIDE SEQUENCE</scope>
</reference>
<dbReference type="EC" id="2.4.2.14" evidence="3"/>
<evidence type="ECO:0000256" key="2">
    <source>
        <dbReference type="ARBA" id="ARBA00010138"/>
    </source>
</evidence>
<dbReference type="PIRSF" id="PIRSF000485">
    <property type="entry name" value="Amd_phspho_trans"/>
    <property type="match status" value="1"/>
</dbReference>
<evidence type="ECO:0000313" key="9">
    <source>
        <dbReference type="EMBL" id="KUG21786.1"/>
    </source>
</evidence>
<evidence type="ECO:0000256" key="6">
    <source>
        <dbReference type="ARBA" id="ARBA00022755"/>
    </source>
</evidence>
<name>A0A0W8FLI9_9ZZZZ</name>
<dbReference type="InterPro" id="IPR000836">
    <property type="entry name" value="PRTase_dom"/>
</dbReference>
<evidence type="ECO:0000256" key="7">
    <source>
        <dbReference type="ARBA" id="ARBA00022962"/>
    </source>
</evidence>
<dbReference type="GO" id="GO:0006189">
    <property type="term" value="P:'de novo' IMP biosynthetic process"/>
    <property type="evidence" value="ECO:0007669"/>
    <property type="project" value="UniProtKB-UniPathway"/>
</dbReference>
<dbReference type="CDD" id="cd00715">
    <property type="entry name" value="GPATase_N"/>
    <property type="match status" value="1"/>
</dbReference>
<protein>
    <recommendedName>
        <fullName evidence="3">amidophosphoribosyltransferase</fullName>
        <ecNumber evidence="3">2.4.2.14</ecNumber>
    </recommendedName>
</protein>
<keyword evidence="7" id="KW-0315">Glutamine amidotransferase</keyword>
<dbReference type="GO" id="GO:0004044">
    <property type="term" value="F:amidophosphoribosyltransferase activity"/>
    <property type="evidence" value="ECO:0007669"/>
    <property type="project" value="UniProtKB-EC"/>
</dbReference>
<dbReference type="SUPFAM" id="SSF53271">
    <property type="entry name" value="PRTase-like"/>
    <property type="match status" value="1"/>
</dbReference>
<dbReference type="CDD" id="cd06223">
    <property type="entry name" value="PRTases_typeI"/>
    <property type="match status" value="1"/>
</dbReference>
<evidence type="ECO:0000256" key="4">
    <source>
        <dbReference type="ARBA" id="ARBA00022676"/>
    </source>
</evidence>
<keyword evidence="4 9" id="KW-0328">Glycosyltransferase</keyword>
<dbReference type="InterPro" id="IPR029055">
    <property type="entry name" value="Ntn_hydrolases_N"/>
</dbReference>
<gene>
    <name evidence="9" type="ORF">ASZ90_008443</name>
</gene>
<dbReference type="Gene3D" id="3.40.50.2020">
    <property type="match status" value="1"/>
</dbReference>
<evidence type="ECO:0000256" key="5">
    <source>
        <dbReference type="ARBA" id="ARBA00022679"/>
    </source>
</evidence>
<dbReference type="AlphaFoldDB" id="A0A0W8FLI9"/>